<dbReference type="Proteomes" id="UP000053732">
    <property type="component" value="Unassembled WGS sequence"/>
</dbReference>
<evidence type="ECO:0000313" key="2">
    <source>
        <dbReference type="EMBL" id="CRL29583.1"/>
    </source>
</evidence>
<organism evidence="2 3">
    <name type="scientific">Penicillium camemberti (strain FM 013)</name>
    <dbReference type="NCBI Taxonomy" id="1429867"/>
    <lineage>
        <taxon>Eukaryota</taxon>
        <taxon>Fungi</taxon>
        <taxon>Dikarya</taxon>
        <taxon>Ascomycota</taxon>
        <taxon>Pezizomycotina</taxon>
        <taxon>Eurotiomycetes</taxon>
        <taxon>Eurotiomycetidae</taxon>
        <taxon>Eurotiales</taxon>
        <taxon>Aspergillaceae</taxon>
        <taxon>Penicillium</taxon>
    </lineage>
</organism>
<feature type="compositionally biased region" description="Polar residues" evidence="1">
    <location>
        <begin position="1"/>
        <end position="23"/>
    </location>
</feature>
<feature type="region of interest" description="Disordered" evidence="1">
    <location>
        <begin position="1"/>
        <end position="43"/>
    </location>
</feature>
<name>A0A0G4PTU9_PENC3</name>
<proteinExistence type="predicted"/>
<keyword evidence="3" id="KW-1185">Reference proteome</keyword>
<dbReference type="AlphaFoldDB" id="A0A0G4PTU9"/>
<reference evidence="2 3" key="1">
    <citation type="journal article" date="2014" name="Nat. Commun.">
        <title>Multiple recent horizontal transfers of a large genomic region in cheese making fungi.</title>
        <authorList>
            <person name="Cheeseman K."/>
            <person name="Ropars J."/>
            <person name="Renault P."/>
            <person name="Dupont J."/>
            <person name="Gouzy J."/>
            <person name="Branca A."/>
            <person name="Abraham A.L."/>
            <person name="Ceppi M."/>
            <person name="Conseiller E."/>
            <person name="Debuchy R."/>
            <person name="Malagnac F."/>
            <person name="Goarin A."/>
            <person name="Silar P."/>
            <person name="Lacoste S."/>
            <person name="Sallet E."/>
            <person name="Bensimon A."/>
            <person name="Giraud T."/>
            <person name="Brygoo Y."/>
        </authorList>
    </citation>
    <scope>NUCLEOTIDE SEQUENCE [LARGE SCALE GENOMIC DNA]</scope>
    <source>
        <strain evidence="3">FM 013</strain>
    </source>
</reference>
<evidence type="ECO:0000256" key="1">
    <source>
        <dbReference type="SAM" id="MobiDB-lite"/>
    </source>
</evidence>
<evidence type="ECO:0000313" key="3">
    <source>
        <dbReference type="Proteomes" id="UP000053732"/>
    </source>
</evidence>
<accession>A0A0G4PTU9</accession>
<sequence>MRRDTNGQLSISTDQPTTVTYQTEWRPRAPTRDTPGSSAGGIVRLPNSLQVPRSLLMYFGCRETGLSEEWVA</sequence>
<gene>
    <name evidence="2" type="ORF">PCAMFM013_S037g000070</name>
</gene>
<protein>
    <submittedName>
        <fullName evidence="2">Str. FM013</fullName>
    </submittedName>
</protein>
<dbReference type="EMBL" id="HG793170">
    <property type="protein sequence ID" value="CRL29583.1"/>
    <property type="molecule type" value="Genomic_DNA"/>
</dbReference>